<protein>
    <recommendedName>
        <fullName evidence="3">Retrotransposon Copia-like N-terminal domain-containing protein</fullName>
    </recommendedName>
</protein>
<evidence type="ECO:0000313" key="1">
    <source>
        <dbReference type="EMBL" id="KAH1073150.1"/>
    </source>
</evidence>
<dbReference type="EMBL" id="JAIQCV010000008">
    <property type="protein sequence ID" value="KAH1073150.1"/>
    <property type="molecule type" value="Genomic_DNA"/>
</dbReference>
<dbReference type="AlphaFoldDB" id="A0A9D3V6M3"/>
<dbReference type="PANTHER" id="PTHR47481">
    <property type="match status" value="1"/>
</dbReference>
<dbReference type="Proteomes" id="UP000828251">
    <property type="component" value="Unassembled WGS sequence"/>
</dbReference>
<dbReference type="OrthoDB" id="973354at2759"/>
<dbReference type="PANTHER" id="PTHR47481:SF10">
    <property type="entry name" value="COPIA-LIKE POLYPROTEIN_RETROTRANSPOSON"/>
    <property type="match status" value="1"/>
</dbReference>
<sequence length="107" mass="11891">MAIDPVPRVDTSCHFANSEEYVPLQGLSSTASYTIHSFSKHGTIKLTENNFLLWKHQLLLILEGYDLEGFVQGTIPVPSPLIIGVDGHLVDNPMFLAHKKQDKFLAS</sequence>
<reference evidence="1 2" key="1">
    <citation type="journal article" date="2021" name="Plant Biotechnol. J.">
        <title>Multi-omics assisted identification of the key and species-specific regulatory components of drought-tolerant mechanisms in Gossypium stocksii.</title>
        <authorList>
            <person name="Yu D."/>
            <person name="Ke L."/>
            <person name="Zhang D."/>
            <person name="Wu Y."/>
            <person name="Sun Y."/>
            <person name="Mei J."/>
            <person name="Sun J."/>
            <person name="Sun Y."/>
        </authorList>
    </citation>
    <scope>NUCLEOTIDE SEQUENCE [LARGE SCALE GENOMIC DNA]</scope>
    <source>
        <strain evidence="2">cv. E1</strain>
        <tissue evidence="1">Leaf</tissue>
    </source>
</reference>
<name>A0A9D3V6M3_9ROSI</name>
<evidence type="ECO:0008006" key="3">
    <source>
        <dbReference type="Google" id="ProtNLM"/>
    </source>
</evidence>
<comment type="caution">
    <text evidence="1">The sequence shown here is derived from an EMBL/GenBank/DDBJ whole genome shotgun (WGS) entry which is preliminary data.</text>
</comment>
<organism evidence="1 2">
    <name type="scientific">Gossypium stocksii</name>
    <dbReference type="NCBI Taxonomy" id="47602"/>
    <lineage>
        <taxon>Eukaryota</taxon>
        <taxon>Viridiplantae</taxon>
        <taxon>Streptophyta</taxon>
        <taxon>Embryophyta</taxon>
        <taxon>Tracheophyta</taxon>
        <taxon>Spermatophyta</taxon>
        <taxon>Magnoliopsida</taxon>
        <taxon>eudicotyledons</taxon>
        <taxon>Gunneridae</taxon>
        <taxon>Pentapetalae</taxon>
        <taxon>rosids</taxon>
        <taxon>malvids</taxon>
        <taxon>Malvales</taxon>
        <taxon>Malvaceae</taxon>
        <taxon>Malvoideae</taxon>
        <taxon>Gossypium</taxon>
    </lineage>
</organism>
<gene>
    <name evidence="1" type="ORF">J1N35_025478</name>
</gene>
<proteinExistence type="predicted"/>
<evidence type="ECO:0000313" key="2">
    <source>
        <dbReference type="Proteomes" id="UP000828251"/>
    </source>
</evidence>
<keyword evidence="2" id="KW-1185">Reference proteome</keyword>
<accession>A0A9D3V6M3</accession>